<evidence type="ECO:0000313" key="1">
    <source>
        <dbReference type="EMBL" id="AQK97432.1"/>
    </source>
</evidence>
<gene>
    <name evidence="1" type="ORF">ZEAMMB73_Zm00001d011604</name>
</gene>
<dbReference type="EMBL" id="CM000784">
    <property type="protein sequence ID" value="AQK97432.1"/>
    <property type="molecule type" value="Genomic_DNA"/>
</dbReference>
<organism evidence="1">
    <name type="scientific">Zea mays</name>
    <name type="common">Maize</name>
    <dbReference type="NCBI Taxonomy" id="4577"/>
    <lineage>
        <taxon>Eukaryota</taxon>
        <taxon>Viridiplantae</taxon>
        <taxon>Streptophyta</taxon>
        <taxon>Embryophyta</taxon>
        <taxon>Tracheophyta</taxon>
        <taxon>Spermatophyta</taxon>
        <taxon>Magnoliopsida</taxon>
        <taxon>Liliopsida</taxon>
        <taxon>Poales</taxon>
        <taxon>Poaceae</taxon>
        <taxon>PACMAD clade</taxon>
        <taxon>Panicoideae</taxon>
        <taxon>Andropogonodae</taxon>
        <taxon>Andropogoneae</taxon>
        <taxon>Tripsacinae</taxon>
        <taxon>Zea</taxon>
    </lineage>
</organism>
<name>A0A1D6G241_MAIZE</name>
<protein>
    <submittedName>
        <fullName evidence="1">Uncharacterized protein</fullName>
    </submittedName>
</protein>
<sequence>MDDNTMSKQYEEPEQPMQSMNEFMQILVEATIPAVGSRGLNQFLNDDIDLDDDMEDLDSDAGLDLESSGEIVYAI</sequence>
<dbReference type="OMA" id="GMRISMS"/>
<proteinExistence type="predicted"/>
<accession>A0A1D6G241</accession>
<reference evidence="1" key="1">
    <citation type="submission" date="2015-12" db="EMBL/GenBank/DDBJ databases">
        <title>Update maize B73 reference genome by single molecule sequencing technologies.</title>
        <authorList>
            <consortium name="Maize Genome Sequencing Project"/>
            <person name="Ware D."/>
        </authorList>
    </citation>
    <scope>NUCLEOTIDE SEQUENCE</scope>
    <source>
        <tissue evidence="1">Seedling</tissue>
    </source>
</reference>
<dbReference type="AlphaFoldDB" id="A0A1D6G241"/>